<organism evidence="4 5">
    <name type="scientific">Peronospora destructor</name>
    <dbReference type="NCBI Taxonomy" id="86335"/>
    <lineage>
        <taxon>Eukaryota</taxon>
        <taxon>Sar</taxon>
        <taxon>Stramenopiles</taxon>
        <taxon>Oomycota</taxon>
        <taxon>Peronosporomycetes</taxon>
        <taxon>Peronosporales</taxon>
        <taxon>Peronosporaceae</taxon>
        <taxon>Peronospora</taxon>
    </lineage>
</organism>
<gene>
    <name evidence="4" type="ORF">PDE001_LOCUS5937</name>
</gene>
<keyword evidence="2" id="KW-0813">Transport</keyword>
<evidence type="ECO:0000256" key="2">
    <source>
        <dbReference type="ARBA" id="ARBA00022448"/>
    </source>
</evidence>
<evidence type="ECO:0000256" key="1">
    <source>
        <dbReference type="ARBA" id="ARBA00005901"/>
    </source>
</evidence>
<keyword evidence="3" id="KW-0406">Ion transport</keyword>
<reference evidence="4" key="1">
    <citation type="submission" date="2022-12" db="EMBL/GenBank/DDBJ databases">
        <authorList>
            <person name="Webb A."/>
        </authorList>
    </citation>
    <scope>NUCLEOTIDE SEQUENCE</scope>
    <source>
        <strain evidence="4">Pd1</strain>
    </source>
</reference>
<keyword evidence="5" id="KW-1185">Reference proteome</keyword>
<comment type="similarity">
    <text evidence="1">Belongs to the V-ATPase E subunit family.</text>
</comment>
<dbReference type="AlphaFoldDB" id="A0AAV0UG93"/>
<evidence type="ECO:0000313" key="4">
    <source>
        <dbReference type="EMBL" id="CAI5735173.1"/>
    </source>
</evidence>
<dbReference type="GO" id="GO:0033178">
    <property type="term" value="C:proton-transporting two-sector ATPase complex, catalytic domain"/>
    <property type="evidence" value="ECO:0007669"/>
    <property type="project" value="InterPro"/>
</dbReference>
<name>A0AAV0UG93_9STRA</name>
<dbReference type="Pfam" id="PF01991">
    <property type="entry name" value="vATP-synt_E"/>
    <property type="match status" value="1"/>
</dbReference>
<dbReference type="SUPFAM" id="SSF160527">
    <property type="entry name" value="V-type ATPase subunit E-like"/>
    <property type="match status" value="1"/>
</dbReference>
<comment type="caution">
    <text evidence="4">The sequence shown here is derived from an EMBL/GenBank/DDBJ whole genome shotgun (WGS) entry which is preliminary data.</text>
</comment>
<dbReference type="InterPro" id="IPR038495">
    <property type="entry name" value="ATPase_E_C"/>
</dbReference>
<dbReference type="EMBL" id="CANTFM010001112">
    <property type="protein sequence ID" value="CAI5735173.1"/>
    <property type="molecule type" value="Genomic_DNA"/>
</dbReference>
<evidence type="ECO:0000313" key="5">
    <source>
        <dbReference type="Proteomes" id="UP001162029"/>
    </source>
</evidence>
<dbReference type="PANTHER" id="PTHR45715">
    <property type="entry name" value="ATPASE H+-TRANSPORTING V1 SUBUNIT E1A-RELATED"/>
    <property type="match status" value="1"/>
</dbReference>
<dbReference type="Gene3D" id="3.30.2320.30">
    <property type="entry name" value="ATP synthase, E subunit, C-terminal"/>
    <property type="match status" value="1"/>
</dbReference>
<evidence type="ECO:0000256" key="3">
    <source>
        <dbReference type="ARBA" id="ARBA00023065"/>
    </source>
</evidence>
<proteinExistence type="inferred from homology"/>
<dbReference type="Proteomes" id="UP001162029">
    <property type="component" value="Unassembled WGS sequence"/>
</dbReference>
<protein>
    <submittedName>
        <fullName evidence="4">Uncharacterized protein</fullName>
    </submittedName>
</protein>
<dbReference type="GO" id="GO:0046961">
    <property type="term" value="F:proton-transporting ATPase activity, rotational mechanism"/>
    <property type="evidence" value="ECO:0007669"/>
    <property type="project" value="InterPro"/>
</dbReference>
<accession>A0AAV0UG93</accession>
<dbReference type="InterPro" id="IPR002842">
    <property type="entry name" value="ATPase_V1_Esu"/>
</dbReference>
<sequence>MNASDAGRQIKQMTEHDFNLEKQMLEHNAKLKIQESTNAKRRSVNARSAEIGALRRQKMIARDELLKTLIVEVQSQLKDYTTLDDKNKILLRDLIVQGLIKLFETDVVVAVRAKDVQLAEMMIMEATDKYIATMKKEANLDVSKVKVTVNKIADGMLPDASGSSSMNSFM</sequence>